<dbReference type="Pfam" id="PF13374">
    <property type="entry name" value="TPR_10"/>
    <property type="match status" value="1"/>
</dbReference>
<accession>A0ABY5AVX5</accession>
<evidence type="ECO:0000313" key="6">
    <source>
        <dbReference type="Proteomes" id="UP001056708"/>
    </source>
</evidence>
<feature type="repeat" description="TPR" evidence="3">
    <location>
        <begin position="460"/>
        <end position="493"/>
    </location>
</feature>
<evidence type="ECO:0000256" key="3">
    <source>
        <dbReference type="PROSITE-ProRule" id="PRU00339"/>
    </source>
</evidence>
<dbReference type="Pfam" id="PF13176">
    <property type="entry name" value="TPR_7"/>
    <property type="match status" value="1"/>
</dbReference>
<dbReference type="InterPro" id="IPR011990">
    <property type="entry name" value="TPR-like_helical_dom_sf"/>
</dbReference>
<dbReference type="Proteomes" id="UP001056708">
    <property type="component" value="Chromosome"/>
</dbReference>
<dbReference type="PRINTS" id="PR00381">
    <property type="entry name" value="KINESINLIGHT"/>
</dbReference>
<sequence length="1265" mass="140220">MTRQWQRQLFILLGLWLTWGTPDVWAGVTPRHLSRDSLQAQSLLEIQELPLVIEGRLDDNSEVGADGRLFDIYPFQGTAGDVLVVELVSHDVNAGWVVVDWERNIIDPHPEERNTGEETLRVELPRTGGYGVVVYGHQPGDRGNYHLTVRPATAAEDEETRLLEEAYHLNQQVLQLYEEGRYQEAIPLAQRVLEIREMELGESHPDVAQSLNNLAELYRNQGNYDAAESLLLRSLEISETALGESHPLVALSLNNLAALYLDQGNYDAAESLLLRSLEIRETALGESHPSVATSLNNLAALYWNQGNYDAAEPLFLRSLEIYETALGESHPLVAQSLNNLAELYRNQGNYDAAEALYLRSLEIRETALGESHPDVAQSLNNLAELYRNQGNYDAAEPLFLRSLDIWETALGESHPLVATSLGNLASLYLDQGNYDAAEPLFLRSLEIYETALGESHPDVATSLNNLALLYWNQGNYDAAEPLYLRSLEIRETALGESHPDVAQSLNNLAELYRNQGNYDAAEPLFLRSLDIWETALGESHPLVATSLGNLASLYQDQGNYDAAEPLFLRSLEIRETALGESHPHVATSLNNLAVLYRDQGNYDAAEPLYLQSLEISETALGKSHPDVATSLNNLAGLYRDQGNYDAAEPLYLQSLEIRETALGESHPHVALSLNSLANLHQAQGNTSQSLSFLQRGLEIEETNLAQNLAIGSEARKQAYVATLTGTTYQTLSLHLQDAPNHPEAARLALTTVLRRKGRILDAVTETQQLLRDNLSPELAPLLDEYTNAQTQLANRLYAGLGDQDPDIYRTEIDTLRQRMEQLENDLSRRSAEFRVATEPVEIEAVQALIPTDAALVELVQYRSWSQGWGKPRYAAYILHASGDPQWVDLGDAETIDHAAFAFLNATRVPNSEQRVQTTGRQLDELLMAPIRPLLGDATHLLLSPDGQLNLIPFAALVDEENRYLVQSYQLTHLTTGRDLLRLQYPRPSRQPPVLFANPNYDDADTSAVMQVAQATRGESQRSMEIEDLQFEELPGTQREVEAIAPLLENPIVLTEAEATENALKQVQAPSILHLATHGFFLQDVEFVPPQPRTDFTRGEIELVTGGGFGGLAAPPSDRPTSSENPLLRSGLAFAGFNSRDSEGEDGVLTALEAVGLDLRGTRLVVMSACETGVGDVANGEGVYGLRRAFVMAGAESQLMSLWKVADEETADLMGDYYQRLLAGEGRSEALREVQLDWLGRGKHPYFWASFLFSGQWTPMDDFTEK</sequence>
<feature type="repeat" description="TPR" evidence="3">
    <location>
        <begin position="502"/>
        <end position="535"/>
    </location>
</feature>
<feature type="repeat" description="TPR" evidence="3">
    <location>
        <begin position="376"/>
        <end position="409"/>
    </location>
</feature>
<feature type="repeat" description="TPR" evidence="3">
    <location>
        <begin position="292"/>
        <end position="325"/>
    </location>
</feature>
<feature type="repeat" description="TPR" evidence="3">
    <location>
        <begin position="628"/>
        <end position="661"/>
    </location>
</feature>
<name>A0ABY5AVX5_9CYAN</name>
<dbReference type="Pfam" id="PF12770">
    <property type="entry name" value="CHAT"/>
    <property type="match status" value="1"/>
</dbReference>
<dbReference type="RefSeq" id="WP_252664536.1">
    <property type="nucleotide sequence ID" value="NZ_CP098611.1"/>
</dbReference>
<dbReference type="PANTHER" id="PTHR45641">
    <property type="entry name" value="TETRATRICOPEPTIDE REPEAT PROTEIN (AFU_ORTHOLOGUE AFUA_6G03870)"/>
    <property type="match status" value="1"/>
</dbReference>
<feature type="repeat" description="TPR" evidence="3">
    <location>
        <begin position="418"/>
        <end position="451"/>
    </location>
</feature>
<evidence type="ECO:0000256" key="2">
    <source>
        <dbReference type="ARBA" id="ARBA00022803"/>
    </source>
</evidence>
<feature type="repeat" description="TPR" evidence="3">
    <location>
        <begin position="586"/>
        <end position="619"/>
    </location>
</feature>
<reference evidence="5" key="1">
    <citation type="submission" date="2022-06" db="EMBL/GenBank/DDBJ databases">
        <title>Genome sequence of Phormidium yuhuli AB48 isolated from an industrial photobioreactor environment.</title>
        <authorList>
            <person name="Qiu Y."/>
            <person name="Noonan A.J.C."/>
            <person name="Dofher K."/>
            <person name="Koch M."/>
            <person name="Kieft B."/>
            <person name="Lin X."/>
            <person name="Ziels R.M."/>
            <person name="Hallam S.J."/>
        </authorList>
    </citation>
    <scope>NUCLEOTIDE SEQUENCE</scope>
    <source>
        <strain evidence="5">AB48</strain>
    </source>
</reference>
<feature type="repeat" description="TPR" evidence="3">
    <location>
        <begin position="250"/>
        <end position="283"/>
    </location>
</feature>
<dbReference type="PANTHER" id="PTHR45641:SF19">
    <property type="entry name" value="NEPHROCYSTIN-3"/>
    <property type="match status" value="1"/>
</dbReference>
<feature type="repeat" description="TPR" evidence="3">
    <location>
        <begin position="208"/>
        <end position="241"/>
    </location>
</feature>
<feature type="repeat" description="TPR" evidence="3">
    <location>
        <begin position="544"/>
        <end position="577"/>
    </location>
</feature>
<dbReference type="PROSITE" id="PS50005">
    <property type="entry name" value="TPR"/>
    <property type="match status" value="11"/>
</dbReference>
<proteinExistence type="predicted"/>
<dbReference type="SUPFAM" id="SSF81901">
    <property type="entry name" value="HCP-like"/>
    <property type="match status" value="1"/>
</dbReference>
<feature type="repeat" description="TPR" evidence="3">
    <location>
        <begin position="334"/>
        <end position="367"/>
    </location>
</feature>
<dbReference type="SUPFAM" id="SSF48452">
    <property type="entry name" value="TPR-like"/>
    <property type="match status" value="2"/>
</dbReference>
<keyword evidence="6" id="KW-1185">Reference proteome</keyword>
<evidence type="ECO:0000256" key="1">
    <source>
        <dbReference type="ARBA" id="ARBA00022737"/>
    </source>
</evidence>
<dbReference type="Pfam" id="PF13424">
    <property type="entry name" value="TPR_12"/>
    <property type="match status" value="5"/>
</dbReference>
<keyword evidence="1" id="KW-0677">Repeat</keyword>
<evidence type="ECO:0000313" key="5">
    <source>
        <dbReference type="EMBL" id="USR92379.1"/>
    </source>
</evidence>
<gene>
    <name evidence="5" type="ORF">NEA10_06550</name>
</gene>
<feature type="domain" description="CHAT" evidence="4">
    <location>
        <begin position="917"/>
        <end position="1255"/>
    </location>
</feature>
<organism evidence="5 6">
    <name type="scientific">Phormidium yuhuli AB48</name>
    <dbReference type="NCBI Taxonomy" id="2940671"/>
    <lineage>
        <taxon>Bacteria</taxon>
        <taxon>Bacillati</taxon>
        <taxon>Cyanobacteriota</taxon>
        <taxon>Cyanophyceae</taxon>
        <taxon>Oscillatoriophycideae</taxon>
        <taxon>Oscillatoriales</taxon>
        <taxon>Oscillatoriaceae</taxon>
        <taxon>Phormidium</taxon>
        <taxon>Phormidium yuhuli</taxon>
    </lineage>
</organism>
<dbReference type="InterPro" id="IPR024983">
    <property type="entry name" value="CHAT_dom"/>
</dbReference>
<evidence type="ECO:0000259" key="4">
    <source>
        <dbReference type="Pfam" id="PF12770"/>
    </source>
</evidence>
<dbReference type="Gene3D" id="2.60.120.380">
    <property type="match status" value="1"/>
</dbReference>
<dbReference type="SMART" id="SM00028">
    <property type="entry name" value="TPR"/>
    <property type="match status" value="13"/>
</dbReference>
<keyword evidence="2 3" id="KW-0802">TPR repeat</keyword>
<protein>
    <submittedName>
        <fullName evidence="5">Tetratricopeptide repeat protein</fullName>
    </submittedName>
</protein>
<dbReference type="InterPro" id="IPR019734">
    <property type="entry name" value="TPR_rpt"/>
</dbReference>
<dbReference type="EMBL" id="CP098611">
    <property type="protein sequence ID" value="USR92379.1"/>
    <property type="molecule type" value="Genomic_DNA"/>
</dbReference>
<dbReference type="Gene3D" id="1.25.40.10">
    <property type="entry name" value="Tetratricopeptide repeat domain"/>
    <property type="match status" value="4"/>
</dbReference>